<dbReference type="AlphaFoldDB" id="A0A091JM42"/>
<dbReference type="PANTHER" id="PTHR48488:SF1">
    <property type="entry name" value="INTERLEUKIN-22"/>
    <property type="match status" value="1"/>
</dbReference>
<dbReference type="Pfam" id="PF14565">
    <property type="entry name" value="IL22"/>
    <property type="match status" value="1"/>
</dbReference>
<dbReference type="GO" id="GO:0005576">
    <property type="term" value="C:extracellular region"/>
    <property type="evidence" value="ECO:0007669"/>
    <property type="project" value="InterPro"/>
</dbReference>
<evidence type="ECO:0000313" key="1">
    <source>
        <dbReference type="EMBL" id="KFP22054.1"/>
    </source>
</evidence>
<dbReference type="PANTHER" id="PTHR48488">
    <property type="entry name" value="INTERLEUKIN-22"/>
    <property type="match status" value="1"/>
</dbReference>
<dbReference type="Gene3D" id="1.20.1250.10">
    <property type="match status" value="1"/>
</dbReference>
<gene>
    <name evidence="1" type="ORF">Z169_14234</name>
</gene>
<dbReference type="InterPro" id="IPR020453">
    <property type="entry name" value="IL-22"/>
</dbReference>
<dbReference type="Proteomes" id="UP000053119">
    <property type="component" value="Unassembled WGS sequence"/>
</dbReference>
<keyword evidence="2" id="KW-1185">Reference proteome</keyword>
<dbReference type="SUPFAM" id="SSF47266">
    <property type="entry name" value="4-helical cytokines"/>
    <property type="match status" value="1"/>
</dbReference>
<sequence length="197" mass="22476">MASLQTLTKSFAGWVIFCCCCCLPLFLTSPLPLKGAELASTAHHACRLRKINFQQPYIRNRTYTLAKMVQVSDQDTDNRFIGQQLYINIKENNRCYMMKKIVEIVVKDVLLTEAKDQYPYVEEVAQFLASLTSELSRCKLSGHREHIEKNLEEMKSKMKQLGENGKTKAIGELDLLFDYIENACTDAPKKGGNKKKN</sequence>
<accession>A0A091JM42</accession>
<dbReference type="EMBL" id="KK502285">
    <property type="protein sequence ID" value="KFP22054.1"/>
    <property type="molecule type" value="Genomic_DNA"/>
</dbReference>
<evidence type="ECO:0000313" key="2">
    <source>
        <dbReference type="Proteomes" id="UP000053119"/>
    </source>
</evidence>
<dbReference type="InterPro" id="IPR009079">
    <property type="entry name" value="4_helix_cytokine-like_core"/>
</dbReference>
<dbReference type="STRING" id="188379.A0A091JM42"/>
<organism evidence="1 2">
    <name type="scientific">Egretta garzetta</name>
    <name type="common">Little egret</name>
    <dbReference type="NCBI Taxonomy" id="188379"/>
    <lineage>
        <taxon>Eukaryota</taxon>
        <taxon>Metazoa</taxon>
        <taxon>Chordata</taxon>
        <taxon>Craniata</taxon>
        <taxon>Vertebrata</taxon>
        <taxon>Euteleostomi</taxon>
        <taxon>Archelosauria</taxon>
        <taxon>Archosauria</taxon>
        <taxon>Dinosauria</taxon>
        <taxon>Saurischia</taxon>
        <taxon>Theropoda</taxon>
        <taxon>Coelurosauria</taxon>
        <taxon>Aves</taxon>
        <taxon>Neognathae</taxon>
        <taxon>Neoaves</taxon>
        <taxon>Aequornithes</taxon>
        <taxon>Pelecaniformes</taxon>
        <taxon>Ardeidae</taxon>
        <taxon>Egretta</taxon>
    </lineage>
</organism>
<dbReference type="PRINTS" id="PR01936">
    <property type="entry name" value="INTRLEUKIN22"/>
</dbReference>
<reference evidence="1 2" key="1">
    <citation type="submission" date="2014-04" db="EMBL/GenBank/DDBJ databases">
        <title>Genome evolution of avian class.</title>
        <authorList>
            <person name="Zhang G."/>
            <person name="Li C."/>
        </authorList>
    </citation>
    <scope>NUCLEOTIDE SEQUENCE [LARGE SCALE GENOMIC DNA]</scope>
    <source>
        <strain evidence="1">BGI_Z169</strain>
    </source>
</reference>
<name>A0A091JM42_EGRGA</name>
<protein>
    <submittedName>
        <fullName evidence="1">Interleukin-22</fullName>
    </submittedName>
</protein>
<proteinExistence type="predicted"/>